<gene>
    <name evidence="10" type="primary">murG</name>
    <name evidence="14" type="ORF">A2714_00495</name>
</gene>
<feature type="binding site" evidence="10">
    <location>
        <position position="305"/>
    </location>
    <ligand>
        <name>UDP-N-acetyl-alpha-D-glucosamine</name>
        <dbReference type="ChEBI" id="CHEBI:57705"/>
    </ligand>
</feature>
<dbReference type="EC" id="2.4.1.227" evidence="10"/>
<dbReference type="EMBL" id="MGGE01000032">
    <property type="protein sequence ID" value="OGM20886.1"/>
    <property type="molecule type" value="Genomic_DNA"/>
</dbReference>
<dbReference type="Proteomes" id="UP000178419">
    <property type="component" value="Unassembled WGS sequence"/>
</dbReference>
<feature type="domain" description="Glycosyltransferase family 28 N-terminal" evidence="12">
    <location>
        <begin position="13"/>
        <end position="155"/>
    </location>
</feature>
<dbReference type="GO" id="GO:0008360">
    <property type="term" value="P:regulation of cell shape"/>
    <property type="evidence" value="ECO:0007669"/>
    <property type="project" value="UniProtKB-KW"/>
</dbReference>
<dbReference type="InterPro" id="IPR006009">
    <property type="entry name" value="GlcNAc_MurG"/>
</dbReference>
<dbReference type="GO" id="GO:0009252">
    <property type="term" value="P:peptidoglycan biosynthetic process"/>
    <property type="evidence" value="ECO:0007669"/>
    <property type="project" value="UniProtKB-UniRule"/>
</dbReference>
<keyword evidence="2 10" id="KW-0132">Cell division</keyword>
<comment type="caution">
    <text evidence="14">The sequence shown here is derived from an EMBL/GenBank/DDBJ whole genome shotgun (WGS) entry which is preliminary data.</text>
</comment>
<comment type="pathway">
    <text evidence="10">Cell wall biogenesis; peptidoglycan biosynthesis.</text>
</comment>
<keyword evidence="5 10" id="KW-0133">Cell shape</keyword>
<dbReference type="GO" id="GO:0071555">
    <property type="term" value="P:cell wall organization"/>
    <property type="evidence" value="ECO:0007669"/>
    <property type="project" value="UniProtKB-KW"/>
</dbReference>
<reference evidence="14 15" key="1">
    <citation type="journal article" date="2016" name="Nat. Commun.">
        <title>Thousands of microbial genomes shed light on interconnected biogeochemical processes in an aquifer system.</title>
        <authorList>
            <person name="Anantharaman K."/>
            <person name="Brown C.T."/>
            <person name="Hug L.A."/>
            <person name="Sharon I."/>
            <person name="Castelle C.J."/>
            <person name="Probst A.J."/>
            <person name="Thomas B.C."/>
            <person name="Singh A."/>
            <person name="Wilkins M.J."/>
            <person name="Karaoz U."/>
            <person name="Brodie E.L."/>
            <person name="Williams K.H."/>
            <person name="Hubbard S.S."/>
            <person name="Banfield J.F."/>
        </authorList>
    </citation>
    <scope>NUCLEOTIDE SEQUENCE [LARGE SCALE GENOMIC DNA]</scope>
</reference>
<evidence type="ECO:0000256" key="2">
    <source>
        <dbReference type="ARBA" id="ARBA00022618"/>
    </source>
</evidence>
<protein>
    <recommendedName>
        <fullName evidence="10">UDP-N-acetylglucosamine--N-acetylmuramyl-(pentapeptide) pyrophosphoryl-undecaprenol N-acetylglucosamine transferase</fullName>
        <ecNumber evidence="10">2.4.1.227</ecNumber>
    </recommendedName>
    <alternativeName>
        <fullName evidence="10">Undecaprenyl-PP-MurNAc-pentapeptide-UDPGlcNAc GlcNAc transferase</fullName>
    </alternativeName>
</protein>
<comment type="similarity">
    <text evidence="10">Belongs to the glycosyltransferase 28 family. MurG subfamily.</text>
</comment>
<dbReference type="Pfam" id="PF04101">
    <property type="entry name" value="Glyco_tran_28_C"/>
    <property type="match status" value="1"/>
</dbReference>
<organism evidence="14 15">
    <name type="scientific">Candidatus Woesebacteria bacterium RIFCSPHIGHO2_01_FULL_38_9</name>
    <dbReference type="NCBI Taxonomy" id="1802492"/>
    <lineage>
        <taxon>Bacteria</taxon>
        <taxon>Candidatus Woeseibacteriota</taxon>
    </lineage>
</organism>
<feature type="transmembrane region" description="Helical" evidence="11">
    <location>
        <begin position="108"/>
        <end position="133"/>
    </location>
</feature>
<feature type="transmembrane region" description="Helical" evidence="11">
    <location>
        <begin position="79"/>
        <end position="102"/>
    </location>
</feature>
<dbReference type="GO" id="GO:0051991">
    <property type="term" value="F:UDP-N-acetyl-D-glucosamine:N-acetylmuramoyl-L-alanyl-D-glutamyl-meso-2,6-diaminopimelyl-D-alanyl-D-alanine-diphosphoundecaprenol 4-beta-N-acetylglucosaminlytransferase activity"/>
    <property type="evidence" value="ECO:0007669"/>
    <property type="project" value="RHEA"/>
</dbReference>
<evidence type="ECO:0000256" key="7">
    <source>
        <dbReference type="ARBA" id="ARBA00023136"/>
    </source>
</evidence>
<comment type="function">
    <text evidence="10">Cell wall formation. Catalyzes the transfer of a GlcNAc subunit on undecaprenyl-pyrophosphoryl-MurNAc-pentapeptide (lipid intermediate I) to form undecaprenyl-pyrophosphoryl-MurNAc-(pentapeptide)GlcNAc (lipid intermediate II).</text>
</comment>
<dbReference type="CDD" id="cd03785">
    <property type="entry name" value="GT28_MurG"/>
    <property type="match status" value="1"/>
</dbReference>
<keyword evidence="1 10" id="KW-1003">Cell membrane</keyword>
<dbReference type="HAMAP" id="MF_00033">
    <property type="entry name" value="MurG"/>
    <property type="match status" value="1"/>
</dbReference>
<sequence>MLKKSDIVPIILTGGHAGTTAYAVVQELRERRNVSWDIFWVGSRKAVEGKNMKTLEQRVFPQIGVKFLPLFTGRVQRRFTFWTIPSLLKVPFGFLHAFFYLVKVRPQIVVSFGGFVAAPVVIASWVLGIPVIIHEQTAVAGRTNEITSFFAKRIALARRESLKFFPKDKSFVVGNPISKEFRSGRLKRSLHSPQTLLITGGSRGSVVLNSAVEEILETLLIEFRVIHQTGEYQFEKFVEKKKNLPKHISKNYEVYSLIVPWEWYKFIDKADIVISRAGANVVSELMFIKKPSILVPLSIAYKNEQLENAKLAKNYGIAEIIDEEDLTGKTLLDAVYSIKRDWVSMINKVKNKVSPDTFASRDFVDLIEGMVL</sequence>
<dbReference type="InterPro" id="IPR007235">
    <property type="entry name" value="Glyco_trans_28_C"/>
</dbReference>
<dbReference type="Gene3D" id="3.40.50.2000">
    <property type="entry name" value="Glycogen Phosphorylase B"/>
    <property type="match status" value="2"/>
</dbReference>
<evidence type="ECO:0000256" key="10">
    <source>
        <dbReference type="HAMAP-Rule" id="MF_00033"/>
    </source>
</evidence>
<comment type="subcellular location">
    <subcellularLocation>
        <location evidence="10">Cell membrane</location>
        <topology evidence="10">Peripheral membrane protein</topology>
        <orientation evidence="10">Cytoplasmic side</orientation>
    </subcellularLocation>
</comment>
<dbReference type="GO" id="GO:0050511">
    <property type="term" value="F:undecaprenyldiphospho-muramoylpentapeptide beta-N-acetylglucosaminyltransferase activity"/>
    <property type="evidence" value="ECO:0007669"/>
    <property type="project" value="UniProtKB-UniRule"/>
</dbReference>
<feature type="domain" description="Glycosyl transferase family 28 C-terminal" evidence="13">
    <location>
        <begin position="195"/>
        <end position="341"/>
    </location>
</feature>
<keyword evidence="8 10" id="KW-0131">Cell cycle</keyword>
<dbReference type="GO" id="GO:0051301">
    <property type="term" value="P:cell division"/>
    <property type="evidence" value="ECO:0007669"/>
    <property type="project" value="UniProtKB-KW"/>
</dbReference>
<dbReference type="PANTHER" id="PTHR21015">
    <property type="entry name" value="UDP-N-ACETYLGLUCOSAMINE--N-ACETYLMURAMYL-(PENTAPEPTIDE) PYROPHOSPHORYL-UNDECAPRENOL N-ACETYLGLUCOSAMINE TRANSFERASE 1"/>
    <property type="match status" value="1"/>
</dbReference>
<accession>A0A1F7Y0U4</accession>
<dbReference type="InterPro" id="IPR004276">
    <property type="entry name" value="GlycoTrans_28_N"/>
</dbReference>
<dbReference type="PANTHER" id="PTHR21015:SF22">
    <property type="entry name" value="GLYCOSYLTRANSFERASE"/>
    <property type="match status" value="1"/>
</dbReference>
<keyword evidence="11" id="KW-1133">Transmembrane helix</keyword>
<keyword evidence="9 10" id="KW-0961">Cell wall biogenesis/degradation</keyword>
<dbReference type="Pfam" id="PF03033">
    <property type="entry name" value="Glyco_transf_28"/>
    <property type="match status" value="1"/>
</dbReference>
<evidence type="ECO:0000256" key="6">
    <source>
        <dbReference type="ARBA" id="ARBA00022984"/>
    </source>
</evidence>
<evidence type="ECO:0000256" key="11">
    <source>
        <dbReference type="SAM" id="Phobius"/>
    </source>
</evidence>
<feature type="binding site" evidence="10">
    <location>
        <position position="202"/>
    </location>
    <ligand>
        <name>UDP-N-acetyl-alpha-D-glucosamine</name>
        <dbReference type="ChEBI" id="CHEBI:57705"/>
    </ligand>
</feature>
<keyword evidence="6 10" id="KW-0573">Peptidoglycan synthesis</keyword>
<evidence type="ECO:0000313" key="14">
    <source>
        <dbReference type="EMBL" id="OGM20886.1"/>
    </source>
</evidence>
<evidence type="ECO:0000256" key="5">
    <source>
        <dbReference type="ARBA" id="ARBA00022960"/>
    </source>
</evidence>
<proteinExistence type="inferred from homology"/>
<comment type="catalytic activity">
    <reaction evidence="10">
        <text>di-trans,octa-cis-undecaprenyl diphospho-N-acetyl-alpha-D-muramoyl-L-alanyl-D-glutamyl-meso-2,6-diaminopimeloyl-D-alanyl-D-alanine + UDP-N-acetyl-alpha-D-glucosamine = di-trans,octa-cis-undecaprenyl diphospho-[N-acetyl-alpha-D-glucosaminyl-(1-&gt;4)]-N-acetyl-alpha-D-muramoyl-L-alanyl-D-glutamyl-meso-2,6-diaminopimeloyl-D-alanyl-D-alanine + UDP + H(+)</text>
        <dbReference type="Rhea" id="RHEA:31227"/>
        <dbReference type="ChEBI" id="CHEBI:15378"/>
        <dbReference type="ChEBI" id="CHEBI:57705"/>
        <dbReference type="ChEBI" id="CHEBI:58223"/>
        <dbReference type="ChEBI" id="CHEBI:61387"/>
        <dbReference type="ChEBI" id="CHEBI:61388"/>
        <dbReference type="EC" id="2.4.1.227"/>
    </reaction>
</comment>
<evidence type="ECO:0000259" key="13">
    <source>
        <dbReference type="Pfam" id="PF04101"/>
    </source>
</evidence>
<dbReference type="SUPFAM" id="SSF53756">
    <property type="entry name" value="UDP-Glycosyltransferase/glycogen phosphorylase"/>
    <property type="match status" value="1"/>
</dbReference>
<evidence type="ECO:0000313" key="15">
    <source>
        <dbReference type="Proteomes" id="UP000178419"/>
    </source>
</evidence>
<evidence type="ECO:0000256" key="3">
    <source>
        <dbReference type="ARBA" id="ARBA00022676"/>
    </source>
</evidence>
<evidence type="ECO:0000256" key="8">
    <source>
        <dbReference type="ARBA" id="ARBA00023306"/>
    </source>
</evidence>
<comment type="caution">
    <text evidence="10">Lacks conserved residue(s) required for the propagation of feature annotation.</text>
</comment>
<dbReference type="UniPathway" id="UPA00219"/>
<keyword evidence="7 10" id="KW-0472">Membrane</keyword>
<keyword evidence="11" id="KW-0812">Transmembrane</keyword>
<dbReference type="AlphaFoldDB" id="A0A1F7Y0U4"/>
<name>A0A1F7Y0U4_9BACT</name>
<evidence type="ECO:0000256" key="4">
    <source>
        <dbReference type="ARBA" id="ARBA00022679"/>
    </source>
</evidence>
<evidence type="ECO:0000259" key="12">
    <source>
        <dbReference type="Pfam" id="PF03033"/>
    </source>
</evidence>
<evidence type="ECO:0000256" key="1">
    <source>
        <dbReference type="ARBA" id="ARBA00022475"/>
    </source>
</evidence>
<dbReference type="GO" id="GO:0005975">
    <property type="term" value="P:carbohydrate metabolic process"/>
    <property type="evidence" value="ECO:0007669"/>
    <property type="project" value="InterPro"/>
</dbReference>
<keyword evidence="4 10" id="KW-0808">Transferase</keyword>
<dbReference type="GO" id="GO:0005886">
    <property type="term" value="C:plasma membrane"/>
    <property type="evidence" value="ECO:0007669"/>
    <property type="project" value="UniProtKB-SubCell"/>
</dbReference>
<keyword evidence="3 10" id="KW-0328">Glycosyltransferase</keyword>
<evidence type="ECO:0000256" key="9">
    <source>
        <dbReference type="ARBA" id="ARBA00023316"/>
    </source>
</evidence>